<dbReference type="InterPro" id="IPR004358">
    <property type="entry name" value="Sig_transdc_His_kin-like_C"/>
</dbReference>
<evidence type="ECO:0000256" key="7">
    <source>
        <dbReference type="ARBA" id="ARBA00022989"/>
    </source>
</evidence>
<dbReference type="OrthoDB" id="290376at2"/>
<feature type="domain" description="PAC" evidence="13">
    <location>
        <begin position="603"/>
        <end position="655"/>
    </location>
</feature>
<dbReference type="NCBIfam" id="TIGR00229">
    <property type="entry name" value="sensory_box"/>
    <property type="match status" value="1"/>
</dbReference>
<dbReference type="SMART" id="SM01079">
    <property type="entry name" value="CHASE"/>
    <property type="match status" value="1"/>
</dbReference>
<dbReference type="GO" id="GO:0005886">
    <property type="term" value="C:plasma membrane"/>
    <property type="evidence" value="ECO:0007669"/>
    <property type="project" value="UniProtKB-SubCell"/>
</dbReference>
<dbReference type="Proteomes" id="UP000320735">
    <property type="component" value="Unassembled WGS sequence"/>
</dbReference>
<evidence type="ECO:0000256" key="10">
    <source>
        <dbReference type="SAM" id="Phobius"/>
    </source>
</evidence>
<accession>A0A5C6BNM7</accession>
<dbReference type="SUPFAM" id="SSF55785">
    <property type="entry name" value="PYP-like sensor domain (PAS domain)"/>
    <property type="match status" value="1"/>
</dbReference>
<keyword evidence="4" id="KW-1003">Cell membrane</keyword>
<keyword evidence="16" id="KW-1185">Reference proteome</keyword>
<dbReference type="PROSITE" id="PS50113">
    <property type="entry name" value="PAC"/>
    <property type="match status" value="1"/>
</dbReference>
<dbReference type="InterPro" id="IPR000700">
    <property type="entry name" value="PAS-assoc_C"/>
</dbReference>
<dbReference type="InterPro" id="IPR036890">
    <property type="entry name" value="HATPase_C_sf"/>
</dbReference>
<feature type="transmembrane region" description="Helical" evidence="10">
    <location>
        <begin position="6"/>
        <end position="27"/>
    </location>
</feature>
<feature type="transmembrane region" description="Helical" evidence="10">
    <location>
        <begin position="39"/>
        <end position="63"/>
    </location>
</feature>
<dbReference type="InterPro" id="IPR042240">
    <property type="entry name" value="CHASE_sf"/>
</dbReference>
<evidence type="ECO:0000256" key="3">
    <source>
        <dbReference type="ARBA" id="ARBA00012438"/>
    </source>
</evidence>
<evidence type="ECO:0000259" key="13">
    <source>
        <dbReference type="PROSITE" id="PS50113"/>
    </source>
</evidence>
<evidence type="ECO:0000313" key="15">
    <source>
        <dbReference type="EMBL" id="TWU13347.1"/>
    </source>
</evidence>
<evidence type="ECO:0000313" key="16">
    <source>
        <dbReference type="Proteomes" id="UP000320735"/>
    </source>
</evidence>
<dbReference type="Pfam" id="PF05231">
    <property type="entry name" value="MASE1"/>
    <property type="match status" value="1"/>
</dbReference>
<dbReference type="SUPFAM" id="SSF47384">
    <property type="entry name" value="Homodimeric domain of signal transducing histidine kinase"/>
    <property type="match status" value="1"/>
</dbReference>
<dbReference type="SUPFAM" id="SSF55874">
    <property type="entry name" value="ATPase domain of HSP90 chaperone/DNA topoisomerase II/histidine kinase"/>
    <property type="match status" value="1"/>
</dbReference>
<dbReference type="GO" id="GO:0000155">
    <property type="term" value="F:phosphorelay sensor kinase activity"/>
    <property type="evidence" value="ECO:0007669"/>
    <property type="project" value="InterPro"/>
</dbReference>
<feature type="transmembrane region" description="Helical" evidence="10">
    <location>
        <begin position="124"/>
        <end position="146"/>
    </location>
</feature>
<gene>
    <name evidence="15" type="primary">fixL_2</name>
    <name evidence="15" type="ORF">CA54_21820</name>
</gene>
<dbReference type="Pfam" id="PF00512">
    <property type="entry name" value="HisKA"/>
    <property type="match status" value="1"/>
</dbReference>
<evidence type="ECO:0000256" key="8">
    <source>
        <dbReference type="ARBA" id="ARBA00023136"/>
    </source>
</evidence>
<keyword evidence="8 10" id="KW-0472">Membrane</keyword>
<evidence type="ECO:0000256" key="1">
    <source>
        <dbReference type="ARBA" id="ARBA00000085"/>
    </source>
</evidence>
<name>A0A5C6BNM7_9PLAN</name>
<dbReference type="PRINTS" id="PR00344">
    <property type="entry name" value="BCTRLSENSOR"/>
</dbReference>
<dbReference type="EMBL" id="SJPP01000001">
    <property type="protein sequence ID" value="TWU13347.1"/>
    <property type="molecule type" value="Genomic_DNA"/>
</dbReference>
<feature type="region of interest" description="Disordered" evidence="9">
    <location>
        <begin position="292"/>
        <end position="315"/>
    </location>
</feature>
<dbReference type="Gene3D" id="3.30.450.350">
    <property type="entry name" value="CHASE domain"/>
    <property type="match status" value="1"/>
</dbReference>
<sequence length="897" mass="98672">MAKWLIYSALMAGGYFLSGRMGQFLAVPPSYATAIWPASGIALAGVLLMGYRVCFGLFVGALLVNGWTPLSTADCFDAAVSSLLLAISISLGATAQAGLGAILIRRRVGFPNALIQDRQIVEFLAIGGPLACLVGATVGVTSLAFVGAVDGSHFALNWWTWWAGDVIGVIIFAPLTLICFGRPRSAWRSRRISVALPLFAAFTFIVAGFVSTQIFENANARREFNEIADEAGQRLEEQLLDPLDSLHDLQDFCAHSVDLKHSEFASFNRYLLTRHPGLNAVAWLQRVHDSERNEARSQPREPGLFEERGPSGALRPAAKREGYFPVSYMEPQQAEMISPGFDIASNPALRNSLWKCCDLGRRLVAGPVRLNNTRDVRHFFLVFVPIYSHDADSVTVSDLRQSLRGFILGVFHASDVVLAAFPKHNEKKFSLTIRDGASDAPAIYTQLQDVSPHKTSEVAPFLRKPIKSSVNIKFADRNWICEFTPSSSYYTSQVNRHTWFILACSLSLTALLGVFLLILSGRTARIEASESRYLDLYENAPDMFLSIDVSMESVIECNKTFLAATGFSKADVIHRNLYNLFDPNSLSVAQNAFRSFLVSGQGNDIELSLLCSDGQLIDTSMNMSAVRDAQGESVFCRAVLRDISIKKRLETQIRNQEIKLAHVARLNMMGEMATGLAHEINQPLGAIAAYAEGAAIRIRNANSDAQSLSRIIDRIAACAHRASEVIRRLRQFVRTRSSKWQEVDMNQLVHEVAQFVEPDVKHRHVRLGLDLAEPLPGIHGDAVQIQQVLLNLVLNGCDAMSEIEPTQRHLTIRTRLSGRDSVDVLVEDCGHGFPEGVNEQVFEAFFSTKEDGLGMGLAISRSIIESHGGHICVTRNPKGGASFQFSLTATDGDLSID</sequence>
<feature type="transmembrane region" description="Helical" evidence="10">
    <location>
        <begin position="83"/>
        <end position="104"/>
    </location>
</feature>
<feature type="transmembrane region" description="Helical" evidence="10">
    <location>
        <begin position="158"/>
        <end position="180"/>
    </location>
</feature>
<keyword evidence="5" id="KW-0597">Phosphoprotein</keyword>
<evidence type="ECO:0000259" key="12">
    <source>
        <dbReference type="PROSITE" id="PS50112"/>
    </source>
</evidence>
<dbReference type="InterPro" id="IPR000014">
    <property type="entry name" value="PAS"/>
</dbReference>
<feature type="transmembrane region" description="Helical" evidence="10">
    <location>
        <begin position="192"/>
        <end position="215"/>
    </location>
</feature>
<reference evidence="15 16" key="1">
    <citation type="submission" date="2019-02" db="EMBL/GenBank/DDBJ databases">
        <title>Deep-cultivation of Planctomycetes and their phenomic and genomic characterization uncovers novel biology.</title>
        <authorList>
            <person name="Wiegand S."/>
            <person name="Jogler M."/>
            <person name="Boedeker C."/>
            <person name="Pinto D."/>
            <person name="Vollmers J."/>
            <person name="Rivas-Marin E."/>
            <person name="Kohn T."/>
            <person name="Peeters S.H."/>
            <person name="Heuer A."/>
            <person name="Rast P."/>
            <person name="Oberbeckmann S."/>
            <person name="Bunk B."/>
            <person name="Jeske O."/>
            <person name="Meyerdierks A."/>
            <person name="Storesund J.E."/>
            <person name="Kallscheuer N."/>
            <person name="Luecker S."/>
            <person name="Lage O.M."/>
            <person name="Pohl T."/>
            <person name="Merkel B.J."/>
            <person name="Hornburger P."/>
            <person name="Mueller R.-W."/>
            <person name="Bruemmer F."/>
            <person name="Labrenz M."/>
            <person name="Spormann A.M."/>
            <person name="Op Den Camp H."/>
            <person name="Overmann J."/>
            <person name="Amann R."/>
            <person name="Jetten M.S.M."/>
            <person name="Mascher T."/>
            <person name="Medema M.H."/>
            <person name="Devos D.P."/>
            <person name="Kaster A.-K."/>
            <person name="Ovreas L."/>
            <person name="Rohde M."/>
            <person name="Galperin M.Y."/>
            <person name="Jogler C."/>
        </authorList>
    </citation>
    <scope>NUCLEOTIDE SEQUENCE [LARGE SCALE GENOMIC DNA]</scope>
    <source>
        <strain evidence="15 16">CA54</strain>
    </source>
</reference>
<comment type="catalytic activity">
    <reaction evidence="1">
        <text>ATP + protein L-histidine = ADP + protein N-phospho-L-histidine.</text>
        <dbReference type="EC" id="2.7.13.3"/>
    </reaction>
</comment>
<dbReference type="InterPro" id="IPR003661">
    <property type="entry name" value="HisK_dim/P_dom"/>
</dbReference>
<dbReference type="InterPro" id="IPR007895">
    <property type="entry name" value="MASE1"/>
</dbReference>
<feature type="domain" description="CHASE" evidence="14">
    <location>
        <begin position="255"/>
        <end position="417"/>
    </location>
</feature>
<feature type="compositionally biased region" description="Basic and acidic residues" evidence="9">
    <location>
        <begin position="292"/>
        <end position="309"/>
    </location>
</feature>
<dbReference type="CDD" id="cd00082">
    <property type="entry name" value="HisKA"/>
    <property type="match status" value="1"/>
</dbReference>
<comment type="subcellular location">
    <subcellularLocation>
        <location evidence="2">Cell membrane</location>
        <topology evidence="2">Multi-pass membrane protein</topology>
    </subcellularLocation>
</comment>
<dbReference type="InterPro" id="IPR006189">
    <property type="entry name" value="CHASE_dom"/>
</dbReference>
<dbReference type="PROSITE" id="PS50109">
    <property type="entry name" value="HIS_KIN"/>
    <property type="match status" value="1"/>
</dbReference>
<dbReference type="EC" id="2.7.13.3" evidence="3"/>
<feature type="domain" description="Histidine kinase" evidence="11">
    <location>
        <begin position="675"/>
        <end position="891"/>
    </location>
</feature>
<dbReference type="Pfam" id="PF13426">
    <property type="entry name" value="PAS_9"/>
    <property type="match status" value="1"/>
</dbReference>
<evidence type="ECO:0000256" key="2">
    <source>
        <dbReference type="ARBA" id="ARBA00004651"/>
    </source>
</evidence>
<dbReference type="InterPro" id="IPR003594">
    <property type="entry name" value="HATPase_dom"/>
</dbReference>
<dbReference type="Pfam" id="PF02518">
    <property type="entry name" value="HATPase_c"/>
    <property type="match status" value="1"/>
</dbReference>
<dbReference type="Gene3D" id="1.10.287.130">
    <property type="match status" value="1"/>
</dbReference>
<dbReference type="PROSITE" id="PS50839">
    <property type="entry name" value="CHASE"/>
    <property type="match status" value="1"/>
</dbReference>
<dbReference type="PANTHER" id="PTHR43065:SF42">
    <property type="entry name" value="TWO-COMPONENT SENSOR PPRA"/>
    <property type="match status" value="1"/>
</dbReference>
<dbReference type="PANTHER" id="PTHR43065">
    <property type="entry name" value="SENSOR HISTIDINE KINASE"/>
    <property type="match status" value="1"/>
</dbReference>
<proteinExistence type="predicted"/>
<dbReference type="Gene3D" id="3.30.450.20">
    <property type="entry name" value="PAS domain"/>
    <property type="match status" value="1"/>
</dbReference>
<evidence type="ECO:0000259" key="14">
    <source>
        <dbReference type="PROSITE" id="PS50839"/>
    </source>
</evidence>
<dbReference type="PROSITE" id="PS50112">
    <property type="entry name" value="PAS"/>
    <property type="match status" value="1"/>
</dbReference>
<dbReference type="InterPro" id="IPR036097">
    <property type="entry name" value="HisK_dim/P_sf"/>
</dbReference>
<evidence type="ECO:0000256" key="4">
    <source>
        <dbReference type="ARBA" id="ARBA00022475"/>
    </source>
</evidence>
<dbReference type="RefSeq" id="WP_146370686.1">
    <property type="nucleotide sequence ID" value="NZ_SJPP01000001.1"/>
</dbReference>
<comment type="caution">
    <text evidence="15">The sequence shown here is derived from an EMBL/GenBank/DDBJ whole genome shotgun (WGS) entry which is preliminary data.</text>
</comment>
<dbReference type="SMART" id="SM00388">
    <property type="entry name" value="HisKA"/>
    <property type="match status" value="1"/>
</dbReference>
<dbReference type="Gene3D" id="3.30.565.10">
    <property type="entry name" value="Histidine kinase-like ATPase, C-terminal domain"/>
    <property type="match status" value="1"/>
</dbReference>
<evidence type="ECO:0000256" key="5">
    <source>
        <dbReference type="ARBA" id="ARBA00022553"/>
    </source>
</evidence>
<feature type="domain" description="PAS" evidence="12">
    <location>
        <begin position="529"/>
        <end position="600"/>
    </location>
</feature>
<protein>
    <recommendedName>
        <fullName evidence="3">histidine kinase</fullName>
        <ecNumber evidence="3">2.7.13.3</ecNumber>
    </recommendedName>
</protein>
<dbReference type="InterPro" id="IPR005467">
    <property type="entry name" value="His_kinase_dom"/>
</dbReference>
<keyword evidence="7 10" id="KW-1133">Transmembrane helix</keyword>
<organism evidence="15 16">
    <name type="scientific">Symmachiella macrocystis</name>
    <dbReference type="NCBI Taxonomy" id="2527985"/>
    <lineage>
        <taxon>Bacteria</taxon>
        <taxon>Pseudomonadati</taxon>
        <taxon>Planctomycetota</taxon>
        <taxon>Planctomycetia</taxon>
        <taxon>Planctomycetales</taxon>
        <taxon>Planctomycetaceae</taxon>
        <taxon>Symmachiella</taxon>
    </lineage>
</organism>
<dbReference type="InterPro" id="IPR035965">
    <property type="entry name" value="PAS-like_dom_sf"/>
</dbReference>
<dbReference type="AlphaFoldDB" id="A0A5C6BNM7"/>
<evidence type="ECO:0000259" key="11">
    <source>
        <dbReference type="PROSITE" id="PS50109"/>
    </source>
</evidence>
<dbReference type="SMART" id="SM00387">
    <property type="entry name" value="HATPase_c"/>
    <property type="match status" value="1"/>
</dbReference>
<dbReference type="CDD" id="cd00130">
    <property type="entry name" value="PAS"/>
    <property type="match status" value="1"/>
</dbReference>
<dbReference type="Pfam" id="PF03924">
    <property type="entry name" value="CHASE"/>
    <property type="match status" value="1"/>
</dbReference>
<evidence type="ECO:0000256" key="6">
    <source>
        <dbReference type="ARBA" id="ARBA00022692"/>
    </source>
</evidence>
<keyword evidence="6 10" id="KW-0812">Transmembrane</keyword>
<keyword evidence="15" id="KW-0808">Transferase</keyword>
<evidence type="ECO:0000256" key="9">
    <source>
        <dbReference type="SAM" id="MobiDB-lite"/>
    </source>
</evidence>